<gene>
    <name evidence="18" type="primary">rnj_2</name>
    <name evidence="12" type="synonym">rnj</name>
    <name evidence="18" type="ORF">XYCOK13_34000</name>
</gene>
<dbReference type="Gene3D" id="3.40.50.10710">
    <property type="entry name" value="Metallo-hydrolase/oxidoreductase"/>
    <property type="match status" value="1"/>
</dbReference>
<feature type="binding site" evidence="16">
    <location>
        <position position="93"/>
    </location>
    <ligand>
        <name>Zn(2+)</name>
        <dbReference type="ChEBI" id="CHEBI:29105"/>
        <label>1</label>
        <note>catalytic</note>
    </ligand>
</feature>
<dbReference type="Proteomes" id="UP000677918">
    <property type="component" value="Unassembled WGS sequence"/>
</dbReference>
<dbReference type="RefSeq" id="WP_213413394.1">
    <property type="nucleotide sequence ID" value="NZ_BOVK01000051.1"/>
</dbReference>
<evidence type="ECO:0000256" key="7">
    <source>
        <dbReference type="ARBA" id="ARBA00022839"/>
    </source>
</evidence>
<feature type="binding site" evidence="16">
    <location>
        <position position="157"/>
    </location>
    <ligand>
        <name>Zn(2+)</name>
        <dbReference type="ChEBI" id="CHEBI:29105"/>
        <label>1</label>
        <note>catalytic</note>
    </ligand>
</feature>
<comment type="subunit">
    <text evidence="12">Homodimer, may be a subunit of the RNA degradosome.</text>
</comment>
<keyword evidence="6 16" id="KW-0862">Zinc</keyword>
<dbReference type="NCBIfam" id="TIGR00649">
    <property type="entry name" value="MG423"/>
    <property type="match status" value="1"/>
</dbReference>
<feature type="domain" description="Metallo-beta-lactamase" evidence="17">
    <location>
        <begin position="36"/>
        <end position="230"/>
    </location>
</feature>
<dbReference type="Gene3D" id="3.60.15.10">
    <property type="entry name" value="Ribonuclease Z/Hydroxyacylglutathione hydrolase-like"/>
    <property type="match status" value="1"/>
</dbReference>
<dbReference type="GO" id="GO:0003723">
    <property type="term" value="F:RNA binding"/>
    <property type="evidence" value="ECO:0007669"/>
    <property type="project" value="UniProtKB-UniRule"/>
</dbReference>
<dbReference type="InterPro" id="IPR042173">
    <property type="entry name" value="RNase_J_2"/>
</dbReference>
<keyword evidence="8 12" id="KW-0694">RNA-binding</keyword>
<comment type="similarity">
    <text evidence="12 13">Belongs to the metallo-beta-lactamase superfamily. RNA-metabolizing metallo-beta-lactamase-like family. Bacterial RNase J subfamily.</text>
</comment>
<comment type="cofactor">
    <cofactor evidence="16">
        <name>Ca(2+)</name>
        <dbReference type="ChEBI" id="CHEBI:29108"/>
    </cofactor>
    <text evidence="16">Binds 1 Ca(2+) cation per subunit. Seen in 1 crystal structure, it is not clear if it is physiologically important.</text>
</comment>
<dbReference type="InterPro" id="IPR001279">
    <property type="entry name" value="Metallo-B-lactamas"/>
</dbReference>
<dbReference type="InterPro" id="IPR001587">
    <property type="entry name" value="RNase_J_CS"/>
</dbReference>
<dbReference type="InterPro" id="IPR055132">
    <property type="entry name" value="RNase_J_b_CASP"/>
</dbReference>
<dbReference type="CDD" id="cd07714">
    <property type="entry name" value="RNaseJ_MBL-fold"/>
    <property type="match status" value="1"/>
</dbReference>
<dbReference type="GO" id="GO:0004534">
    <property type="term" value="F:5'-3' RNA exonuclease activity"/>
    <property type="evidence" value="ECO:0007669"/>
    <property type="project" value="UniProtKB-UniRule"/>
</dbReference>
<dbReference type="EMBL" id="BOVK01000051">
    <property type="protein sequence ID" value="GIQ70576.1"/>
    <property type="molecule type" value="Genomic_DNA"/>
</dbReference>
<evidence type="ECO:0000256" key="4">
    <source>
        <dbReference type="ARBA" id="ARBA00022759"/>
    </source>
</evidence>
<dbReference type="EC" id="3.1.-.-" evidence="12 13"/>
<feature type="binding site" evidence="16">
    <location>
        <position position="66"/>
    </location>
    <ligand>
        <name>Ca(2+)</name>
        <dbReference type="ChEBI" id="CHEBI:29108"/>
    </ligand>
</feature>
<comment type="catalytic activity">
    <reaction evidence="9">
        <text>3',5'-cyclic CMP + H2O = CMP + H(+)</text>
        <dbReference type="Rhea" id="RHEA:72675"/>
        <dbReference type="ChEBI" id="CHEBI:15377"/>
        <dbReference type="ChEBI" id="CHEBI:15378"/>
        <dbReference type="ChEBI" id="CHEBI:58003"/>
        <dbReference type="ChEBI" id="CHEBI:60377"/>
    </reaction>
    <physiologicalReaction direction="left-to-right" evidence="9">
        <dbReference type="Rhea" id="RHEA:72676"/>
    </physiologicalReaction>
</comment>
<keyword evidence="19" id="KW-1185">Reference proteome</keyword>
<keyword evidence="2 12" id="KW-0540">Nuclease</keyword>
<feature type="binding site" evidence="16">
    <location>
        <position position="91"/>
    </location>
    <ligand>
        <name>Zn(2+)</name>
        <dbReference type="ChEBI" id="CHEBI:29105"/>
        <label>1</label>
        <note>catalytic</note>
    </ligand>
</feature>
<protein>
    <recommendedName>
        <fullName evidence="12 13">Ribonuclease J</fullName>
        <shortName evidence="12">RNase J</shortName>
        <ecNumber evidence="12 13">3.1.-.-</ecNumber>
    </recommendedName>
</protein>
<dbReference type="InterPro" id="IPR004613">
    <property type="entry name" value="RNase_J"/>
</dbReference>
<evidence type="ECO:0000256" key="13">
    <source>
        <dbReference type="PIRNR" id="PIRNR004803"/>
    </source>
</evidence>
<dbReference type="InterPro" id="IPR030854">
    <property type="entry name" value="RNase_J_bac"/>
</dbReference>
<feature type="binding site" evidence="16">
    <location>
        <position position="94"/>
    </location>
    <ligand>
        <name>Zn(2+)</name>
        <dbReference type="ChEBI" id="CHEBI:29105"/>
        <label>1</label>
        <note>catalytic</note>
    </ligand>
</feature>
<dbReference type="Pfam" id="PF17770">
    <property type="entry name" value="RNase_J_C"/>
    <property type="match status" value="1"/>
</dbReference>
<keyword evidence="12" id="KW-0698">rRNA processing</keyword>
<dbReference type="InterPro" id="IPR036866">
    <property type="entry name" value="RibonucZ/Hydroxyglut_hydro"/>
</dbReference>
<evidence type="ECO:0000313" key="19">
    <source>
        <dbReference type="Proteomes" id="UP000677918"/>
    </source>
</evidence>
<keyword evidence="4 12" id="KW-0255">Endonuclease</keyword>
<dbReference type="Gene3D" id="3.10.20.580">
    <property type="match status" value="1"/>
</dbReference>
<evidence type="ECO:0000256" key="15">
    <source>
        <dbReference type="PIRSR" id="PIRSR004803-2"/>
    </source>
</evidence>
<keyword evidence="5 12" id="KW-0378">Hydrolase</keyword>
<proteinExistence type="inferred from homology"/>
<evidence type="ECO:0000256" key="8">
    <source>
        <dbReference type="ARBA" id="ARBA00022884"/>
    </source>
</evidence>
<comment type="cofactor">
    <cofactor evidence="13 16">
        <name>Zn(2+)</name>
        <dbReference type="ChEBI" id="CHEBI:29105"/>
    </cofactor>
    <text evidence="13 16">Binds 2 Zn(2+) ions per subunit. It is not clear if Zn(2+) or Mg(2+) is physiologically important.</text>
</comment>
<feature type="binding site" evidence="16">
    <location>
        <position position="179"/>
    </location>
    <ligand>
        <name>Zn(2+)</name>
        <dbReference type="ChEBI" id="CHEBI:29105"/>
        <label>1</label>
        <note>catalytic</note>
    </ligand>
</feature>
<dbReference type="PROSITE" id="PS01292">
    <property type="entry name" value="UPF0036"/>
    <property type="match status" value="1"/>
</dbReference>
<evidence type="ECO:0000256" key="6">
    <source>
        <dbReference type="ARBA" id="ARBA00022833"/>
    </source>
</evidence>
<feature type="binding site" evidence="12 15">
    <location>
        <begin position="379"/>
        <end position="383"/>
    </location>
    <ligand>
        <name>substrate</name>
    </ligand>
</feature>
<evidence type="ECO:0000256" key="12">
    <source>
        <dbReference type="HAMAP-Rule" id="MF_01491"/>
    </source>
</evidence>
<dbReference type="SUPFAM" id="SSF56281">
    <property type="entry name" value="Metallo-hydrolase/oxidoreductase"/>
    <property type="match status" value="1"/>
</dbReference>
<dbReference type="InterPro" id="IPR011108">
    <property type="entry name" value="RMMBL"/>
</dbReference>
<evidence type="ECO:0000256" key="9">
    <source>
        <dbReference type="ARBA" id="ARBA00034221"/>
    </source>
</evidence>
<dbReference type="GO" id="GO:0006364">
    <property type="term" value="P:rRNA processing"/>
    <property type="evidence" value="ECO:0007669"/>
    <property type="project" value="UniProtKB-UniRule"/>
</dbReference>
<name>A0A8J4H6J9_9BACL</name>
<evidence type="ECO:0000256" key="2">
    <source>
        <dbReference type="ARBA" id="ARBA00022722"/>
    </source>
</evidence>
<keyword evidence="16" id="KW-0106">Calcium</keyword>
<keyword evidence="3 13" id="KW-0479">Metal-binding</keyword>
<dbReference type="Pfam" id="PF00753">
    <property type="entry name" value="Lactamase_B"/>
    <property type="match status" value="1"/>
</dbReference>
<evidence type="ECO:0000256" key="11">
    <source>
        <dbReference type="ARBA" id="ARBA00048505"/>
    </source>
</evidence>
<keyword evidence="7 12" id="KW-0269">Exonuclease</keyword>
<feature type="binding site" evidence="16">
    <location>
        <position position="64"/>
    </location>
    <ligand>
        <name>Ca(2+)</name>
        <dbReference type="ChEBI" id="CHEBI:29108"/>
    </ligand>
</feature>
<feature type="active site" description="Proton acceptor" evidence="14">
    <location>
        <position position="383"/>
    </location>
</feature>
<dbReference type="HAMAP" id="MF_01491">
    <property type="entry name" value="RNase_J_bact"/>
    <property type="match status" value="1"/>
</dbReference>
<dbReference type="GO" id="GO:0004521">
    <property type="term" value="F:RNA endonuclease activity"/>
    <property type="evidence" value="ECO:0007669"/>
    <property type="project" value="UniProtKB-UniRule"/>
</dbReference>
<evidence type="ECO:0000259" key="17">
    <source>
        <dbReference type="SMART" id="SM00849"/>
    </source>
</evidence>
<comment type="subcellular location">
    <subcellularLocation>
        <location evidence="12 13">Cytoplasm</location>
    </subcellularLocation>
</comment>
<evidence type="ECO:0000313" key="18">
    <source>
        <dbReference type="EMBL" id="GIQ70576.1"/>
    </source>
</evidence>
<dbReference type="PIRSF" id="PIRSF004803">
    <property type="entry name" value="RnjA"/>
    <property type="match status" value="1"/>
</dbReference>
<organism evidence="18 19">
    <name type="scientific">Xylanibacillus composti</name>
    <dbReference type="NCBI Taxonomy" id="1572762"/>
    <lineage>
        <taxon>Bacteria</taxon>
        <taxon>Bacillati</taxon>
        <taxon>Bacillota</taxon>
        <taxon>Bacilli</taxon>
        <taxon>Bacillales</taxon>
        <taxon>Paenibacillaceae</taxon>
        <taxon>Xylanibacillus</taxon>
    </lineage>
</organism>
<evidence type="ECO:0000256" key="3">
    <source>
        <dbReference type="ARBA" id="ARBA00022723"/>
    </source>
</evidence>
<evidence type="ECO:0000256" key="14">
    <source>
        <dbReference type="PIRSR" id="PIRSR004803-1"/>
    </source>
</evidence>
<feature type="binding site" evidence="16">
    <location>
        <position position="405"/>
    </location>
    <ligand>
        <name>Zn(2+)</name>
        <dbReference type="ChEBI" id="CHEBI:29105"/>
        <label>1</label>
        <note>catalytic</note>
    </ligand>
</feature>
<dbReference type="PANTHER" id="PTHR43694">
    <property type="entry name" value="RIBONUCLEASE J"/>
    <property type="match status" value="1"/>
</dbReference>
<dbReference type="InterPro" id="IPR041636">
    <property type="entry name" value="RNase_J_C"/>
</dbReference>
<sequence>MNNQATESTKTKKTKRNYYRKPAVKIFALGGLEEIGKNMYAIQYGKELILIDAGIKFPDADMPGVDSIIPNIQYLKENKHMLKGIFLTHGHEDHIGGLPFVLRELSAPVYGAGLTIGFVRTKLEEHGLLGSSELHVINEESVIRFRQLKVRFFRTHHSIPDSLAVVIETPHGTIVHTGDFKFDFTPTEQATDWGQMAKIGRSGVLALLADSTNSEKPGFTPSEKAVGRAIRETFRKCDGRILFATFASNVHRLQQVVEAAEECGRRIAVIGRSMERAFKIGQELNYIRPSKHQLIDVRQLDRYPDHEVVIVCTGSQGETNAALTRIATGAHKHVSLYEGDTVIFSSSPIPGNTQNVYRSIDLLLRAGAEVVHGSIFDIHASGHGCEEDLKLMLRFMQPKFFIPIHGEYRMLRKHAEIAEQTGTERDNIFLLRNGQPLHVTRHKARVGKDLPAGQVLVKGSTTNPWEETIMEERRALGTNGVLIVVLTIDPKQNKMIGRPELITRGFVYVRESAEIISAGTKVVRTTVRLLQRRKKFIAQQWEQKIIERLTEYCETTMDRTPVVMPIFSYVEQPAAAGDQE</sequence>
<comment type="function">
    <text evidence="10">Counteracts the endogenous Pycsar antiviral defense system. Phosphodiesterase that enables metal-dependent hydrolysis of host cyclic nucleotide Pycsar defense signals such as cCMP and cUMP.</text>
</comment>
<dbReference type="Pfam" id="PF22505">
    <property type="entry name" value="RNase_J_b_CASP"/>
    <property type="match status" value="1"/>
</dbReference>
<dbReference type="SMART" id="SM00849">
    <property type="entry name" value="Lactamase_B"/>
    <property type="match status" value="1"/>
</dbReference>
<evidence type="ECO:0000256" key="10">
    <source>
        <dbReference type="ARBA" id="ARBA00034301"/>
    </source>
</evidence>
<evidence type="ECO:0000256" key="1">
    <source>
        <dbReference type="ARBA" id="ARBA00022490"/>
    </source>
</evidence>
<dbReference type="GO" id="GO:0005737">
    <property type="term" value="C:cytoplasm"/>
    <property type="evidence" value="ECO:0007669"/>
    <property type="project" value="UniProtKB-SubCell"/>
</dbReference>
<dbReference type="PANTHER" id="PTHR43694:SF1">
    <property type="entry name" value="RIBONUCLEASE J"/>
    <property type="match status" value="1"/>
</dbReference>
<comment type="catalytic activity">
    <reaction evidence="11">
        <text>3',5'-cyclic UMP + H2O = UMP + H(+)</text>
        <dbReference type="Rhea" id="RHEA:70575"/>
        <dbReference type="ChEBI" id="CHEBI:15377"/>
        <dbReference type="ChEBI" id="CHEBI:15378"/>
        <dbReference type="ChEBI" id="CHEBI:57865"/>
        <dbReference type="ChEBI" id="CHEBI:184387"/>
    </reaction>
    <physiologicalReaction direction="left-to-right" evidence="11">
        <dbReference type="Rhea" id="RHEA:70576"/>
    </physiologicalReaction>
</comment>
<dbReference type="AlphaFoldDB" id="A0A8J4H6J9"/>
<accession>A0A8J4H6J9</accession>
<keyword evidence="1 12" id="KW-0963">Cytoplasm</keyword>
<feature type="binding site" evidence="15">
    <location>
        <begin position="247"/>
        <end position="249"/>
    </location>
    <ligand>
        <name>substrate</name>
    </ligand>
</feature>
<comment type="function">
    <text evidence="12">An RNase that has 5'-3' exonuclease and possibly endonuclease activity. Involved in maturation of rRNA and in some organisms also mRNA maturation and/or decay.</text>
</comment>
<dbReference type="Pfam" id="PF07521">
    <property type="entry name" value="RMMBL"/>
    <property type="match status" value="1"/>
</dbReference>
<evidence type="ECO:0000256" key="16">
    <source>
        <dbReference type="PIRSR" id="PIRSR004803-3"/>
    </source>
</evidence>
<evidence type="ECO:0000256" key="5">
    <source>
        <dbReference type="ARBA" id="ARBA00022801"/>
    </source>
</evidence>
<comment type="caution">
    <text evidence="18">The sequence shown here is derived from an EMBL/GenBank/DDBJ whole genome shotgun (WGS) entry which is preliminary data.</text>
</comment>
<reference evidence="18" key="1">
    <citation type="submission" date="2021-04" db="EMBL/GenBank/DDBJ databases">
        <title>Draft genome sequence of Xylanibacillus composti strain K13.</title>
        <authorList>
            <person name="Uke A."/>
            <person name="Chhe C."/>
            <person name="Baramee S."/>
            <person name="Kosugi A."/>
        </authorList>
    </citation>
    <scope>NUCLEOTIDE SEQUENCE</scope>
    <source>
        <strain evidence="18">K13</strain>
    </source>
</reference>
<feature type="binding site" evidence="16">
    <location>
        <position position="89"/>
    </location>
    <ligand>
        <name>Zn(2+)</name>
        <dbReference type="ChEBI" id="CHEBI:29105"/>
        <label>1</label>
        <note>catalytic</note>
    </ligand>
</feature>
<feature type="active site" description="Proton donor" evidence="14">
    <location>
        <position position="210"/>
    </location>
</feature>
<dbReference type="GO" id="GO:0008270">
    <property type="term" value="F:zinc ion binding"/>
    <property type="evidence" value="ECO:0007669"/>
    <property type="project" value="InterPro"/>
</dbReference>